<protein>
    <recommendedName>
        <fullName evidence="1">Maestro-like HEAT-repeats domain-containing protein</fullName>
    </recommendedName>
</protein>
<dbReference type="AlphaFoldDB" id="A0A5E4AI93"/>
<gene>
    <name evidence="2" type="ORF">MONAX_5E011955</name>
</gene>
<dbReference type="EMBL" id="CABDUW010000072">
    <property type="protein sequence ID" value="VTJ56905.1"/>
    <property type="molecule type" value="Genomic_DNA"/>
</dbReference>
<keyword evidence="3" id="KW-1185">Reference proteome</keyword>
<comment type="caution">
    <text evidence="2">The sequence shown here is derived from an EMBL/GenBank/DDBJ whole genome shotgun (WGS) entry which is preliminary data.</text>
</comment>
<dbReference type="GO" id="GO:0005737">
    <property type="term" value="C:cytoplasm"/>
    <property type="evidence" value="ECO:0007669"/>
    <property type="project" value="TreeGrafter"/>
</dbReference>
<feature type="domain" description="Maestro-like HEAT-repeats" evidence="1">
    <location>
        <begin position="32"/>
        <end position="126"/>
    </location>
</feature>
<dbReference type="Proteomes" id="UP000335636">
    <property type="component" value="Unassembled WGS sequence"/>
</dbReference>
<dbReference type="PANTHER" id="PTHR23120">
    <property type="entry name" value="MAESTRO-RELATED HEAT DOMAIN-CONTAINING"/>
    <property type="match status" value="1"/>
</dbReference>
<dbReference type="PANTHER" id="PTHR23120:SF42">
    <property type="entry name" value="MAESTRO HEAT-LIKE REPEAT FAMILY MEMBER 3"/>
    <property type="match status" value="1"/>
</dbReference>
<sequence length="133" mass="15366">MERADVIMVALEAMISTNRQDILAASKVLKMILKKYLTPMERADVIMVALEAMISTNRQDILAASKVLKMILKYSIPEIGKVSEIIEYIYFHMYHITESTTQSTIRRILYLLVQSYTDEVILTLFKIMDESQK</sequence>
<dbReference type="InterPro" id="IPR048465">
    <property type="entry name" value="Maestro-like_HEAT"/>
</dbReference>
<accession>A0A5E4AI93</accession>
<organism evidence="2 3">
    <name type="scientific">Marmota monax</name>
    <name type="common">Woodchuck</name>
    <dbReference type="NCBI Taxonomy" id="9995"/>
    <lineage>
        <taxon>Eukaryota</taxon>
        <taxon>Metazoa</taxon>
        <taxon>Chordata</taxon>
        <taxon>Craniata</taxon>
        <taxon>Vertebrata</taxon>
        <taxon>Euteleostomi</taxon>
        <taxon>Mammalia</taxon>
        <taxon>Eutheria</taxon>
        <taxon>Euarchontoglires</taxon>
        <taxon>Glires</taxon>
        <taxon>Rodentia</taxon>
        <taxon>Sciuromorpha</taxon>
        <taxon>Sciuridae</taxon>
        <taxon>Xerinae</taxon>
        <taxon>Marmotini</taxon>
        <taxon>Marmota</taxon>
    </lineage>
</organism>
<evidence type="ECO:0000313" key="2">
    <source>
        <dbReference type="EMBL" id="VTJ56905.1"/>
    </source>
</evidence>
<evidence type="ECO:0000313" key="3">
    <source>
        <dbReference type="Proteomes" id="UP000335636"/>
    </source>
</evidence>
<name>A0A5E4AI93_MARMO</name>
<dbReference type="InterPro" id="IPR045206">
    <property type="entry name" value="Maestro_heat-like_prot"/>
</dbReference>
<dbReference type="Pfam" id="PF21047">
    <property type="entry name" value="HEAT_Maestro"/>
    <property type="match status" value="1"/>
</dbReference>
<evidence type="ECO:0000259" key="1">
    <source>
        <dbReference type="Pfam" id="PF21047"/>
    </source>
</evidence>
<proteinExistence type="predicted"/>
<reference evidence="2" key="1">
    <citation type="submission" date="2019-04" db="EMBL/GenBank/DDBJ databases">
        <authorList>
            <person name="Alioto T."/>
            <person name="Alioto T."/>
        </authorList>
    </citation>
    <scope>NUCLEOTIDE SEQUENCE [LARGE SCALE GENOMIC DNA]</scope>
</reference>